<sequence>MTTPLDAPPTDADTAALRTLLRHQASTVVVVTAPGPSPAGFTATSFTSVSLAPPIVSFCLNLRSSSWPAVAEARHVGVHLLARQQQELARTFATSGIDRFAAPTRWRAGPQGVPILDDALAWLLCRVVDRVTVGDHAIVLAEPELLRHADVGSPLLYHQGRYTGLTGGGEPVATRAAGLSKSPPTGYIDVTR</sequence>
<accession>A0A1C4V9B2</accession>
<dbReference type="InterPro" id="IPR050268">
    <property type="entry name" value="NADH-dep_flavin_reductase"/>
</dbReference>
<dbReference type="Pfam" id="PF01613">
    <property type="entry name" value="Flavin_Reduct"/>
    <property type="match status" value="1"/>
</dbReference>
<dbReference type="InterPro" id="IPR012349">
    <property type="entry name" value="Split_barrel_FMN-bd"/>
</dbReference>
<gene>
    <name evidence="3" type="ORF">GA0070558_107142</name>
</gene>
<evidence type="ECO:0000256" key="1">
    <source>
        <dbReference type="ARBA" id="ARBA00023002"/>
    </source>
</evidence>
<evidence type="ECO:0000313" key="3">
    <source>
        <dbReference type="EMBL" id="SCE80349.1"/>
    </source>
</evidence>
<dbReference type="Proteomes" id="UP000199375">
    <property type="component" value="Unassembled WGS sequence"/>
</dbReference>
<dbReference type="GO" id="GO:0042602">
    <property type="term" value="F:riboflavin reductase (NADPH) activity"/>
    <property type="evidence" value="ECO:0007669"/>
    <property type="project" value="TreeGrafter"/>
</dbReference>
<name>A0A1C4V9B2_9ACTN</name>
<dbReference type="GO" id="GO:0006208">
    <property type="term" value="P:pyrimidine nucleobase catabolic process"/>
    <property type="evidence" value="ECO:0007669"/>
    <property type="project" value="TreeGrafter"/>
</dbReference>
<dbReference type="SMART" id="SM00903">
    <property type="entry name" value="Flavin_Reduct"/>
    <property type="match status" value="1"/>
</dbReference>
<keyword evidence="1" id="KW-0560">Oxidoreductase</keyword>
<reference evidence="3 4" key="1">
    <citation type="submission" date="2016-06" db="EMBL/GenBank/DDBJ databases">
        <authorList>
            <person name="Kjaerup R.B."/>
            <person name="Dalgaard T.S."/>
            <person name="Juul-Madsen H.R."/>
        </authorList>
    </citation>
    <scope>NUCLEOTIDE SEQUENCE [LARGE SCALE GENOMIC DNA]</scope>
    <source>
        <strain evidence="3 4">DSM 45626</strain>
    </source>
</reference>
<dbReference type="EMBL" id="FMCW01000007">
    <property type="protein sequence ID" value="SCE80349.1"/>
    <property type="molecule type" value="Genomic_DNA"/>
</dbReference>
<dbReference type="AlphaFoldDB" id="A0A1C4V9B2"/>
<evidence type="ECO:0000313" key="4">
    <source>
        <dbReference type="Proteomes" id="UP000199375"/>
    </source>
</evidence>
<protein>
    <submittedName>
        <fullName evidence="3">NADH-FMN oxidoreductase RutF, flavin reductase (DIM6/NTAB) family</fullName>
    </submittedName>
</protein>
<proteinExistence type="predicted"/>
<dbReference type="Gene3D" id="2.30.110.10">
    <property type="entry name" value="Electron Transport, Fmn-binding Protein, Chain A"/>
    <property type="match status" value="1"/>
</dbReference>
<dbReference type="RefSeq" id="WP_091277728.1">
    <property type="nucleotide sequence ID" value="NZ_FMCW01000007.1"/>
</dbReference>
<dbReference type="SUPFAM" id="SSF50475">
    <property type="entry name" value="FMN-binding split barrel"/>
    <property type="match status" value="1"/>
</dbReference>
<dbReference type="GO" id="GO:0010181">
    <property type="term" value="F:FMN binding"/>
    <property type="evidence" value="ECO:0007669"/>
    <property type="project" value="InterPro"/>
</dbReference>
<feature type="domain" description="Flavin reductase like" evidence="2">
    <location>
        <begin position="21"/>
        <end position="164"/>
    </location>
</feature>
<organism evidence="3 4">
    <name type="scientific">Micromonospora haikouensis</name>
    <dbReference type="NCBI Taxonomy" id="686309"/>
    <lineage>
        <taxon>Bacteria</taxon>
        <taxon>Bacillati</taxon>
        <taxon>Actinomycetota</taxon>
        <taxon>Actinomycetes</taxon>
        <taxon>Micromonosporales</taxon>
        <taxon>Micromonosporaceae</taxon>
        <taxon>Micromonospora</taxon>
    </lineage>
</organism>
<dbReference type="InterPro" id="IPR002563">
    <property type="entry name" value="Flavin_Rdtase-like_dom"/>
</dbReference>
<dbReference type="PANTHER" id="PTHR30466">
    <property type="entry name" value="FLAVIN REDUCTASE"/>
    <property type="match status" value="1"/>
</dbReference>
<evidence type="ECO:0000259" key="2">
    <source>
        <dbReference type="SMART" id="SM00903"/>
    </source>
</evidence>
<dbReference type="PANTHER" id="PTHR30466:SF1">
    <property type="entry name" value="FMN REDUCTASE (NADH) RUTF"/>
    <property type="match status" value="1"/>
</dbReference>